<dbReference type="GO" id="GO:0071949">
    <property type="term" value="F:FAD binding"/>
    <property type="evidence" value="ECO:0007669"/>
    <property type="project" value="InterPro"/>
</dbReference>
<keyword evidence="1" id="KW-0560">Oxidoreductase</keyword>
<dbReference type="PANTHER" id="PTHR13789:SF309">
    <property type="entry name" value="PUTATIVE (AFU_ORTHOLOGUE AFUA_6G14510)-RELATED"/>
    <property type="match status" value="1"/>
</dbReference>
<accession>A0A7S1CVT0</accession>
<evidence type="ECO:0000256" key="2">
    <source>
        <dbReference type="ARBA" id="ARBA00023033"/>
    </source>
</evidence>
<gene>
    <name evidence="4" type="ORF">CTEN0397_LOCUS951</name>
</gene>
<protein>
    <recommendedName>
        <fullName evidence="3">FAD-binding domain-containing protein</fullName>
    </recommendedName>
</protein>
<dbReference type="InterPro" id="IPR050493">
    <property type="entry name" value="FAD-dep_Monooxygenase_BioMet"/>
</dbReference>
<dbReference type="PRINTS" id="PR00420">
    <property type="entry name" value="RNGMNOXGNASE"/>
</dbReference>
<proteinExistence type="predicted"/>
<dbReference type="Pfam" id="PF01494">
    <property type="entry name" value="FAD_binding_3"/>
    <property type="match status" value="1"/>
</dbReference>
<dbReference type="PANTHER" id="PTHR13789">
    <property type="entry name" value="MONOOXYGENASE"/>
    <property type="match status" value="1"/>
</dbReference>
<feature type="domain" description="FAD-binding" evidence="3">
    <location>
        <begin position="95"/>
        <end position="325"/>
    </location>
</feature>
<organism evidence="4">
    <name type="scientific">Cyclophora tenuis</name>
    <name type="common">Marine diatom</name>
    <dbReference type="NCBI Taxonomy" id="216820"/>
    <lineage>
        <taxon>Eukaryota</taxon>
        <taxon>Sar</taxon>
        <taxon>Stramenopiles</taxon>
        <taxon>Ochrophyta</taxon>
        <taxon>Bacillariophyta</taxon>
        <taxon>Fragilariophyceae</taxon>
        <taxon>Fragilariophycidae</taxon>
        <taxon>Cyclophorales</taxon>
        <taxon>Cyclophoraceae</taxon>
        <taxon>Cyclophora</taxon>
    </lineage>
</organism>
<sequence length="396" mass="44432">MSTPTEKEKKIVVVGAGMVGLGIALSLAKSSYDGIIEVMERRPNKVDRRGSAYSLAPNGQKAMQYISPSVLEHCHKVGIYMSMNGGLLLPWFAVRDQLYKECCEMPNVRIQAGYQVSKIEQTDSNVMIHINDSDEVILCDALIAADGVRSTVRRCLELVPAEFMGSTVWRGIIDTNKAGSKLFDIHETKFPKEHPIIPMRIGKKIQVFLFSFHAQNPGTLAWLMEAPSKEQLDASKITPLQYLQQAEEWATTPDETKETIETVFGEANPKDFEWNSPFCTTPLPSWGGKGRVTLIGDAAHTIYPTSGLGGSMGFEDVVVLTRMLEKHSFEFEAAFRDFEETRLPRVAFISEEQIDRSRVFREAPKRSDVPAWSKEYKEWVYNGPDSPSTPIPKVYD</sequence>
<dbReference type="EMBL" id="HBFW01001464">
    <property type="protein sequence ID" value="CAD8929931.1"/>
    <property type="molecule type" value="Transcribed_RNA"/>
</dbReference>
<name>A0A7S1CVT0_CYCTE</name>
<dbReference type="Gene3D" id="3.50.50.60">
    <property type="entry name" value="FAD/NAD(P)-binding domain"/>
    <property type="match status" value="1"/>
</dbReference>
<reference evidence="4" key="1">
    <citation type="submission" date="2021-01" db="EMBL/GenBank/DDBJ databases">
        <authorList>
            <person name="Corre E."/>
            <person name="Pelletier E."/>
            <person name="Niang G."/>
            <person name="Scheremetjew M."/>
            <person name="Finn R."/>
            <person name="Kale V."/>
            <person name="Holt S."/>
            <person name="Cochrane G."/>
            <person name="Meng A."/>
            <person name="Brown T."/>
            <person name="Cohen L."/>
        </authorList>
    </citation>
    <scope>NUCLEOTIDE SEQUENCE</scope>
    <source>
        <strain evidence="4">ECT3854</strain>
    </source>
</reference>
<dbReference type="SUPFAM" id="SSF51905">
    <property type="entry name" value="FAD/NAD(P)-binding domain"/>
    <property type="match status" value="1"/>
</dbReference>
<evidence type="ECO:0000313" key="4">
    <source>
        <dbReference type="EMBL" id="CAD8929931.1"/>
    </source>
</evidence>
<dbReference type="AlphaFoldDB" id="A0A7S1CVT0"/>
<dbReference type="InterPro" id="IPR002938">
    <property type="entry name" value="FAD-bd"/>
</dbReference>
<dbReference type="InterPro" id="IPR036188">
    <property type="entry name" value="FAD/NAD-bd_sf"/>
</dbReference>
<keyword evidence="2" id="KW-0503">Monooxygenase</keyword>
<dbReference type="GO" id="GO:0004497">
    <property type="term" value="F:monooxygenase activity"/>
    <property type="evidence" value="ECO:0007669"/>
    <property type="project" value="UniProtKB-KW"/>
</dbReference>
<evidence type="ECO:0000256" key="1">
    <source>
        <dbReference type="ARBA" id="ARBA00023002"/>
    </source>
</evidence>
<evidence type="ECO:0000259" key="3">
    <source>
        <dbReference type="Pfam" id="PF01494"/>
    </source>
</evidence>